<feature type="domain" description="GIY-YIG" evidence="2">
    <location>
        <begin position="1"/>
        <end position="81"/>
    </location>
</feature>
<dbReference type="SUPFAM" id="SSF82771">
    <property type="entry name" value="GIY-YIG endonuclease"/>
    <property type="match status" value="1"/>
</dbReference>
<evidence type="ECO:0000313" key="4">
    <source>
        <dbReference type="Proteomes" id="UP000177069"/>
    </source>
</evidence>
<dbReference type="InterPro" id="IPR000305">
    <property type="entry name" value="GIY-YIG_endonuc"/>
</dbReference>
<evidence type="ECO:0000313" key="3">
    <source>
        <dbReference type="EMBL" id="OGD85133.1"/>
    </source>
</evidence>
<gene>
    <name evidence="3" type="ORF">A2696_00025</name>
</gene>
<dbReference type="PANTHER" id="PTHR34477">
    <property type="entry name" value="UPF0213 PROTEIN YHBQ"/>
    <property type="match status" value="1"/>
</dbReference>
<accession>A0A1F5FZT2</accession>
<proteinExistence type="inferred from homology"/>
<dbReference type="Gene3D" id="3.40.1440.10">
    <property type="entry name" value="GIY-YIG endonuclease"/>
    <property type="match status" value="1"/>
</dbReference>
<name>A0A1F5FZT2_9BACT</name>
<evidence type="ECO:0000259" key="2">
    <source>
        <dbReference type="PROSITE" id="PS50164"/>
    </source>
</evidence>
<dbReference type="AlphaFoldDB" id="A0A1F5FZT2"/>
<dbReference type="InterPro" id="IPR035901">
    <property type="entry name" value="GIY-YIG_endonuc_sf"/>
</dbReference>
<evidence type="ECO:0000256" key="1">
    <source>
        <dbReference type="ARBA" id="ARBA00007435"/>
    </source>
</evidence>
<comment type="caution">
    <text evidence="3">The sequence shown here is derived from an EMBL/GenBank/DDBJ whole genome shotgun (WGS) entry which is preliminary data.</text>
</comment>
<dbReference type="Pfam" id="PF01541">
    <property type="entry name" value="GIY-YIG"/>
    <property type="match status" value="1"/>
</dbReference>
<dbReference type="PANTHER" id="PTHR34477:SF1">
    <property type="entry name" value="UPF0213 PROTEIN YHBQ"/>
    <property type="match status" value="1"/>
</dbReference>
<sequence length="87" mass="10445">MAFHVYVIKNNVNNKIYIGQTSDINKRLLRHNNLLPSKKSSYTRRNKGLWIVVYKEEYGSREEAIKRERELKSFKGREYIRNVINKS</sequence>
<dbReference type="PROSITE" id="PS50164">
    <property type="entry name" value="GIY_YIG"/>
    <property type="match status" value="1"/>
</dbReference>
<dbReference type="Proteomes" id="UP000177069">
    <property type="component" value="Unassembled WGS sequence"/>
</dbReference>
<comment type="similarity">
    <text evidence="1">Belongs to the UPF0213 family.</text>
</comment>
<dbReference type="SMART" id="SM00465">
    <property type="entry name" value="GIYc"/>
    <property type="match status" value="1"/>
</dbReference>
<dbReference type="EMBL" id="MFBA01000036">
    <property type="protein sequence ID" value="OGD85133.1"/>
    <property type="molecule type" value="Genomic_DNA"/>
</dbReference>
<dbReference type="InterPro" id="IPR050190">
    <property type="entry name" value="UPF0213_domain"/>
</dbReference>
<reference evidence="3 4" key="1">
    <citation type="journal article" date="2016" name="Nat. Commun.">
        <title>Thousands of microbial genomes shed light on interconnected biogeochemical processes in an aquifer system.</title>
        <authorList>
            <person name="Anantharaman K."/>
            <person name="Brown C.T."/>
            <person name="Hug L.A."/>
            <person name="Sharon I."/>
            <person name="Castelle C.J."/>
            <person name="Probst A.J."/>
            <person name="Thomas B.C."/>
            <person name="Singh A."/>
            <person name="Wilkins M.J."/>
            <person name="Karaoz U."/>
            <person name="Brodie E.L."/>
            <person name="Williams K.H."/>
            <person name="Hubbard S.S."/>
            <person name="Banfield J.F."/>
        </authorList>
    </citation>
    <scope>NUCLEOTIDE SEQUENCE [LARGE SCALE GENOMIC DNA]</scope>
</reference>
<organism evidence="3 4">
    <name type="scientific">Candidatus Curtissbacteria bacterium RIFCSPHIGHO2_01_FULL_41_13</name>
    <dbReference type="NCBI Taxonomy" id="1797745"/>
    <lineage>
        <taxon>Bacteria</taxon>
        <taxon>Candidatus Curtissiibacteriota</taxon>
    </lineage>
</organism>
<protein>
    <recommendedName>
        <fullName evidence="2">GIY-YIG domain-containing protein</fullName>
    </recommendedName>
</protein>